<keyword evidence="4" id="KW-0808">Transferase</keyword>
<name>A0A7W7CGP9_9PSEU</name>
<feature type="transmembrane region" description="Helical" evidence="2">
    <location>
        <begin position="93"/>
        <end position="112"/>
    </location>
</feature>
<dbReference type="PANTHER" id="PTHR30487:SF0">
    <property type="entry name" value="PREPILIN LEADER PEPTIDASE_N-METHYLTRANSFERASE-RELATED"/>
    <property type="match status" value="1"/>
</dbReference>
<dbReference type="EC" id="2.1.1.-" evidence="4"/>
<comment type="caution">
    <text evidence="4">The sequence shown here is derived from an EMBL/GenBank/DDBJ whole genome shotgun (WGS) entry which is preliminary data.</text>
</comment>
<dbReference type="GO" id="GO:0008168">
    <property type="term" value="F:methyltransferase activity"/>
    <property type="evidence" value="ECO:0007669"/>
    <property type="project" value="UniProtKB-KW"/>
</dbReference>
<organism evidence="4 5">
    <name type="scientific">Crossiella cryophila</name>
    <dbReference type="NCBI Taxonomy" id="43355"/>
    <lineage>
        <taxon>Bacteria</taxon>
        <taxon>Bacillati</taxon>
        <taxon>Actinomycetota</taxon>
        <taxon>Actinomycetes</taxon>
        <taxon>Pseudonocardiales</taxon>
        <taxon>Pseudonocardiaceae</taxon>
        <taxon>Crossiella</taxon>
    </lineage>
</organism>
<dbReference type="GO" id="GO:0005886">
    <property type="term" value="C:plasma membrane"/>
    <property type="evidence" value="ECO:0007669"/>
    <property type="project" value="TreeGrafter"/>
</dbReference>
<dbReference type="GO" id="GO:0006465">
    <property type="term" value="P:signal peptide processing"/>
    <property type="evidence" value="ECO:0007669"/>
    <property type="project" value="TreeGrafter"/>
</dbReference>
<gene>
    <name evidence="4" type="ORF">HNR67_007009</name>
</gene>
<proteinExistence type="inferred from homology"/>
<dbReference type="EMBL" id="JACHMH010000001">
    <property type="protein sequence ID" value="MBB4680891.1"/>
    <property type="molecule type" value="Genomic_DNA"/>
</dbReference>
<dbReference type="InterPro" id="IPR050882">
    <property type="entry name" value="Prepilin_peptidase/N-MTase"/>
</dbReference>
<dbReference type="Gene3D" id="1.20.120.1220">
    <property type="match status" value="1"/>
</dbReference>
<dbReference type="Proteomes" id="UP000533598">
    <property type="component" value="Unassembled WGS sequence"/>
</dbReference>
<dbReference type="AlphaFoldDB" id="A0A7W7CGP9"/>
<evidence type="ECO:0000313" key="4">
    <source>
        <dbReference type="EMBL" id="MBB4680891.1"/>
    </source>
</evidence>
<feature type="transmembrane region" description="Helical" evidence="2">
    <location>
        <begin position="151"/>
        <end position="181"/>
    </location>
</feature>
<reference evidence="4 5" key="1">
    <citation type="submission" date="2020-08" db="EMBL/GenBank/DDBJ databases">
        <title>Sequencing the genomes of 1000 actinobacteria strains.</title>
        <authorList>
            <person name="Klenk H.-P."/>
        </authorList>
    </citation>
    <scope>NUCLEOTIDE SEQUENCE [LARGE SCALE GENOMIC DNA]</scope>
    <source>
        <strain evidence="4 5">DSM 44230</strain>
    </source>
</reference>
<evidence type="ECO:0000256" key="2">
    <source>
        <dbReference type="SAM" id="Phobius"/>
    </source>
</evidence>
<feature type="transmembrane region" description="Helical" evidence="2">
    <location>
        <begin position="6"/>
        <end position="28"/>
    </location>
</feature>
<keyword evidence="2" id="KW-0812">Transmembrane</keyword>
<comment type="similarity">
    <text evidence="1">Belongs to the peptidase A24 family.</text>
</comment>
<evidence type="ECO:0000256" key="1">
    <source>
        <dbReference type="ARBA" id="ARBA00005801"/>
    </source>
</evidence>
<feature type="transmembrane region" description="Helical" evidence="2">
    <location>
        <begin position="64"/>
        <end position="81"/>
    </location>
</feature>
<keyword evidence="4" id="KW-0489">Methyltransferase</keyword>
<keyword evidence="4" id="KW-0378">Hydrolase</keyword>
<feature type="transmembrane region" description="Helical" evidence="2">
    <location>
        <begin position="118"/>
        <end position="139"/>
    </location>
</feature>
<feature type="domain" description="Prepilin type IV endopeptidase peptidase" evidence="3">
    <location>
        <begin position="72"/>
        <end position="178"/>
    </location>
</feature>
<evidence type="ECO:0000259" key="3">
    <source>
        <dbReference type="Pfam" id="PF01478"/>
    </source>
</evidence>
<dbReference type="GO" id="GO:0032259">
    <property type="term" value="P:methylation"/>
    <property type="evidence" value="ECO:0007669"/>
    <property type="project" value="UniProtKB-KW"/>
</dbReference>
<dbReference type="EC" id="3.4.23.43" evidence="4"/>
<keyword evidence="2" id="KW-1133">Transmembrane helix</keyword>
<protein>
    <submittedName>
        <fullName evidence="4">Leader peptidase (Prepilin peptidase)/N-methyltransferase</fullName>
        <ecNumber evidence="4">2.1.1.-</ecNumber>
        <ecNumber evidence="4">3.4.23.43</ecNumber>
    </submittedName>
</protein>
<accession>A0A7W7CGP9</accession>
<dbReference type="Pfam" id="PF01478">
    <property type="entry name" value="Peptidase_A24"/>
    <property type="match status" value="1"/>
</dbReference>
<keyword evidence="5" id="KW-1185">Reference proteome</keyword>
<dbReference type="GO" id="GO:0004190">
    <property type="term" value="F:aspartic-type endopeptidase activity"/>
    <property type="evidence" value="ECO:0007669"/>
    <property type="project" value="UniProtKB-EC"/>
</dbReference>
<keyword evidence="2" id="KW-0472">Membrane</keyword>
<dbReference type="PANTHER" id="PTHR30487">
    <property type="entry name" value="TYPE 4 PREPILIN-LIKE PROTEINS LEADER PEPTIDE-PROCESSING ENZYME"/>
    <property type="match status" value="1"/>
</dbReference>
<evidence type="ECO:0000313" key="5">
    <source>
        <dbReference type="Proteomes" id="UP000533598"/>
    </source>
</evidence>
<sequence length="222" mass="22522">MPHLPAFLSFTLGALIGTFVGTSTRALLRRLPRGTALPPPWLVPATAGLTAIPAGLAGAGLLSWAWLPVPVVLAWLAVPLAAVDLRHRRLPDLFTLSAVPVFAVLITLAAVFGPDAGMAVRAGLGAALFFLTHLAVHLISPGSLGAGDVKLSASVGGLAAAVSWPALIVVTVLAGVVTVIADLVRRPRVRAPPVHRGVPHGPGLLAATWLVTVLAGQGGVLG</sequence>
<dbReference type="InterPro" id="IPR000045">
    <property type="entry name" value="Prepilin_IV_endopep_pep"/>
</dbReference>
<dbReference type="RefSeq" id="WP_185007019.1">
    <property type="nucleotide sequence ID" value="NZ_BAAAUI010000030.1"/>
</dbReference>